<dbReference type="KEGG" id="ccin:112494195"/>
<evidence type="ECO:0000313" key="2">
    <source>
        <dbReference type="Proteomes" id="UP000694920"/>
    </source>
</evidence>
<evidence type="ECO:0000313" key="3">
    <source>
        <dbReference type="RefSeq" id="XP_024939652.1"/>
    </source>
</evidence>
<dbReference type="PANTHER" id="PTHR47331">
    <property type="entry name" value="PHD-TYPE DOMAIN-CONTAINING PROTEIN"/>
    <property type="match status" value="1"/>
</dbReference>
<sequence>MFRGYKIIKEQRAMQRILWRTDRNSPVKIYELNTITYGTASAPFLATRCLHELGLQNKERYPEASKGILHDFYVDDLLSGAQTFEAACQLKAEWTSILDSAGLELRKWASNDLRIIQDGNQKEHEDVPIHGEKDPKTLGLV</sequence>
<dbReference type="Proteomes" id="UP000694920">
    <property type="component" value="Unplaced"/>
</dbReference>
<protein>
    <submittedName>
        <fullName evidence="3">Uncharacterized protein LOC112494195</fullName>
    </submittedName>
</protein>
<reference evidence="3" key="1">
    <citation type="submission" date="2025-08" db="UniProtKB">
        <authorList>
            <consortium name="RefSeq"/>
        </authorList>
    </citation>
    <scope>IDENTIFICATION</scope>
</reference>
<dbReference type="GO" id="GO:0071897">
    <property type="term" value="P:DNA biosynthetic process"/>
    <property type="evidence" value="ECO:0007669"/>
    <property type="project" value="UniProtKB-ARBA"/>
</dbReference>
<dbReference type="InterPro" id="IPR043502">
    <property type="entry name" value="DNA/RNA_pol_sf"/>
</dbReference>
<feature type="region of interest" description="Disordered" evidence="1">
    <location>
        <begin position="121"/>
        <end position="141"/>
    </location>
</feature>
<evidence type="ECO:0000256" key="1">
    <source>
        <dbReference type="SAM" id="MobiDB-lite"/>
    </source>
</evidence>
<organism evidence="2 3">
    <name type="scientific">Cephus cinctus</name>
    <name type="common">Wheat stem sawfly</name>
    <dbReference type="NCBI Taxonomy" id="211228"/>
    <lineage>
        <taxon>Eukaryota</taxon>
        <taxon>Metazoa</taxon>
        <taxon>Ecdysozoa</taxon>
        <taxon>Arthropoda</taxon>
        <taxon>Hexapoda</taxon>
        <taxon>Insecta</taxon>
        <taxon>Pterygota</taxon>
        <taxon>Neoptera</taxon>
        <taxon>Endopterygota</taxon>
        <taxon>Hymenoptera</taxon>
        <taxon>Cephoidea</taxon>
        <taxon>Cephidae</taxon>
        <taxon>Cephus</taxon>
    </lineage>
</organism>
<dbReference type="RefSeq" id="XP_024939652.1">
    <property type="nucleotide sequence ID" value="XM_025083884.1"/>
</dbReference>
<gene>
    <name evidence="3" type="primary">LOC112494195</name>
</gene>
<accession>A0AAJ7W0M3</accession>
<dbReference type="AlphaFoldDB" id="A0AAJ7W0M3"/>
<dbReference type="GeneID" id="112494195"/>
<name>A0AAJ7W0M3_CEPCN</name>
<dbReference type="SUPFAM" id="SSF56672">
    <property type="entry name" value="DNA/RNA polymerases"/>
    <property type="match status" value="1"/>
</dbReference>
<keyword evidence="2" id="KW-1185">Reference proteome</keyword>
<proteinExistence type="predicted"/>